<dbReference type="Proteomes" id="UP001454036">
    <property type="component" value="Unassembled WGS sequence"/>
</dbReference>
<keyword evidence="2" id="KW-1185">Reference proteome</keyword>
<organism evidence="1 2">
    <name type="scientific">Lithospermum erythrorhizon</name>
    <name type="common">Purple gromwell</name>
    <name type="synonym">Lithospermum officinale var. erythrorhizon</name>
    <dbReference type="NCBI Taxonomy" id="34254"/>
    <lineage>
        <taxon>Eukaryota</taxon>
        <taxon>Viridiplantae</taxon>
        <taxon>Streptophyta</taxon>
        <taxon>Embryophyta</taxon>
        <taxon>Tracheophyta</taxon>
        <taxon>Spermatophyta</taxon>
        <taxon>Magnoliopsida</taxon>
        <taxon>eudicotyledons</taxon>
        <taxon>Gunneridae</taxon>
        <taxon>Pentapetalae</taxon>
        <taxon>asterids</taxon>
        <taxon>lamiids</taxon>
        <taxon>Boraginales</taxon>
        <taxon>Boraginaceae</taxon>
        <taxon>Boraginoideae</taxon>
        <taxon>Lithospermeae</taxon>
        <taxon>Lithospermum</taxon>
    </lineage>
</organism>
<name>A0AAV3QEH3_LITER</name>
<accession>A0AAV3QEH3</accession>
<dbReference type="AlphaFoldDB" id="A0AAV3QEH3"/>
<evidence type="ECO:0000313" key="2">
    <source>
        <dbReference type="Proteomes" id="UP001454036"/>
    </source>
</evidence>
<reference evidence="1 2" key="1">
    <citation type="submission" date="2024-01" db="EMBL/GenBank/DDBJ databases">
        <title>The complete chloroplast genome sequence of Lithospermum erythrorhizon: insights into the phylogenetic relationship among Boraginaceae species and the maternal lineages of purple gromwells.</title>
        <authorList>
            <person name="Okada T."/>
            <person name="Watanabe K."/>
        </authorList>
    </citation>
    <scope>NUCLEOTIDE SEQUENCE [LARGE SCALE GENOMIC DNA]</scope>
</reference>
<proteinExistence type="predicted"/>
<gene>
    <name evidence="1" type="ORF">LIER_18225</name>
</gene>
<sequence length="111" mass="12538">MKPDRHRERRLLRHLPRLGPLLRDLIYKLGPLLLLLQPLRLPFQAGEMTIQQVVSLAHLDAPLLGLPLFPLHREKPGLQLVILAFQAFIPLSDLLQLAVEGILQSLRPGGQ</sequence>
<comment type="caution">
    <text evidence="1">The sequence shown here is derived from an EMBL/GenBank/DDBJ whole genome shotgun (WGS) entry which is preliminary data.</text>
</comment>
<evidence type="ECO:0000313" key="1">
    <source>
        <dbReference type="EMBL" id="GAA0162038.1"/>
    </source>
</evidence>
<dbReference type="EMBL" id="BAABME010004345">
    <property type="protein sequence ID" value="GAA0162038.1"/>
    <property type="molecule type" value="Genomic_DNA"/>
</dbReference>
<protein>
    <submittedName>
        <fullName evidence="1">Uncharacterized protein</fullName>
    </submittedName>
</protein>